<keyword evidence="3" id="KW-1185">Reference proteome</keyword>
<evidence type="ECO:0000313" key="3">
    <source>
        <dbReference type="Proteomes" id="UP000256919"/>
    </source>
</evidence>
<gene>
    <name evidence="2" type="ORF">DFQ09_101521</name>
</gene>
<accession>A0A3D9N8B1</accession>
<organism evidence="2 3">
    <name type="scientific">Winogradskyella pacifica</name>
    <dbReference type="NCBI Taxonomy" id="664642"/>
    <lineage>
        <taxon>Bacteria</taxon>
        <taxon>Pseudomonadati</taxon>
        <taxon>Bacteroidota</taxon>
        <taxon>Flavobacteriia</taxon>
        <taxon>Flavobacteriales</taxon>
        <taxon>Flavobacteriaceae</taxon>
        <taxon>Winogradskyella</taxon>
    </lineage>
</organism>
<dbReference type="OrthoDB" id="1044519at2"/>
<proteinExistence type="predicted"/>
<sequence length="302" mass="34066">MTKRTNIIKIGVLVMCFLQTFSTFAQIASTRSDEVERAQAKLMVVPYTKTGEEVKSILDDNPYIRSAMSMVKQSFDQRGWTTVDFVASLRAAESNRAFQMDRQADFKADLIAGSGADIYVEVDTQLTTDDSGSASVTLVLQAFEAHSGASFSNQSENSGRFNTQDYDKLIEKAYDRIREEFLNMLLTKTDEIREIGRAIKIELNLHEDAELDFDAEVGDGDFLNEAIEEWIYTNAYKGRANLSGITEKSMAFDEVRIPLFDQESGRPYNPNRFASELIKFLRSNEVSASRNVKGQNLFITIK</sequence>
<dbReference type="RefSeq" id="WP_115808022.1">
    <property type="nucleotide sequence ID" value="NZ_QREI01000001.1"/>
</dbReference>
<dbReference type="InterPro" id="IPR046173">
    <property type="entry name" value="DUF6175"/>
</dbReference>
<dbReference type="Proteomes" id="UP000256919">
    <property type="component" value="Unassembled WGS sequence"/>
</dbReference>
<dbReference type="EMBL" id="QREI01000001">
    <property type="protein sequence ID" value="REE27686.1"/>
    <property type="molecule type" value="Genomic_DNA"/>
</dbReference>
<dbReference type="Pfam" id="PF19672">
    <property type="entry name" value="DUF6175"/>
    <property type="match status" value="1"/>
</dbReference>
<evidence type="ECO:0008006" key="4">
    <source>
        <dbReference type="Google" id="ProtNLM"/>
    </source>
</evidence>
<feature type="signal peptide" evidence="1">
    <location>
        <begin position="1"/>
        <end position="25"/>
    </location>
</feature>
<comment type="caution">
    <text evidence="2">The sequence shown here is derived from an EMBL/GenBank/DDBJ whole genome shotgun (WGS) entry which is preliminary data.</text>
</comment>
<dbReference type="AlphaFoldDB" id="A0A3D9N8B1"/>
<protein>
    <recommendedName>
        <fullName evidence="4">LPP20 lipoprotein</fullName>
    </recommendedName>
</protein>
<feature type="chain" id="PRO_5017783163" description="LPP20 lipoprotein" evidence="1">
    <location>
        <begin position="26"/>
        <end position="302"/>
    </location>
</feature>
<evidence type="ECO:0000313" key="2">
    <source>
        <dbReference type="EMBL" id="REE27686.1"/>
    </source>
</evidence>
<evidence type="ECO:0000256" key="1">
    <source>
        <dbReference type="SAM" id="SignalP"/>
    </source>
</evidence>
<keyword evidence="1" id="KW-0732">Signal</keyword>
<name>A0A3D9N8B1_9FLAO</name>
<reference evidence="2 3" key="1">
    <citation type="submission" date="2018-07" db="EMBL/GenBank/DDBJ databases">
        <title>Genomic Encyclopedia of Type Strains, Phase III (KMG-III): the genomes of soil and plant-associated and newly described type strains.</title>
        <authorList>
            <person name="Whitman W."/>
        </authorList>
    </citation>
    <scope>NUCLEOTIDE SEQUENCE [LARGE SCALE GENOMIC DNA]</scope>
    <source>
        <strain evidence="2 3">CECT 7948</strain>
    </source>
</reference>